<gene>
    <name evidence="1" type="ORF">KL86DYS2_13347</name>
</gene>
<reference evidence="1" key="1">
    <citation type="submission" date="2016-04" db="EMBL/GenBank/DDBJ databases">
        <authorList>
            <person name="Evans L.H."/>
            <person name="Alamgir A."/>
            <person name="Owens N."/>
            <person name="Weber N.D."/>
            <person name="Virtaneva K."/>
            <person name="Barbian K."/>
            <person name="Babar A."/>
            <person name="Rosenke K."/>
        </authorList>
    </citation>
    <scope>NUCLEOTIDE SEQUENCE</scope>
    <source>
        <strain evidence="1">86-2</strain>
    </source>
</reference>
<accession>A0A212K9B5</accession>
<organism evidence="1">
    <name type="scientific">uncultured Dysgonomonas sp</name>
    <dbReference type="NCBI Taxonomy" id="206096"/>
    <lineage>
        <taxon>Bacteria</taxon>
        <taxon>Pseudomonadati</taxon>
        <taxon>Bacteroidota</taxon>
        <taxon>Bacteroidia</taxon>
        <taxon>Bacteroidales</taxon>
        <taxon>Dysgonomonadaceae</taxon>
        <taxon>Dysgonomonas</taxon>
        <taxon>environmental samples</taxon>
    </lineage>
</organism>
<evidence type="ECO:0000313" key="1">
    <source>
        <dbReference type="EMBL" id="SBW08329.1"/>
    </source>
</evidence>
<name>A0A212K9B5_9BACT</name>
<protein>
    <recommendedName>
        <fullName evidence="2">Lipoprotein</fullName>
    </recommendedName>
</protein>
<proteinExistence type="predicted"/>
<evidence type="ECO:0008006" key="2">
    <source>
        <dbReference type="Google" id="ProtNLM"/>
    </source>
</evidence>
<sequence length="192" mass="22148">MRSILYIIFCALFFVSCSSEEEVDGVLQVTNVDLSSLAVYAGSTTGGKQVQFNELRRTELANYFFEGSYKYDLYDNIRIQFDNDKLTYVDSLGQKKIVSSYAYEKDSLFINKLDTVNKTWHKVFVALGNADNLYRVKALVRYRNERGNDTIRSFNQAVSFEKTLEMRGLSSLSEMTDPKDTLVWCNAIYQFK</sequence>
<dbReference type="RefSeq" id="WP_296952067.1">
    <property type="nucleotide sequence ID" value="NZ_LT599021.1"/>
</dbReference>
<dbReference type="AlphaFoldDB" id="A0A212K9B5"/>
<dbReference type="EMBL" id="FLUL01000001">
    <property type="protein sequence ID" value="SBW08329.1"/>
    <property type="molecule type" value="Genomic_DNA"/>
</dbReference>
<dbReference type="PROSITE" id="PS51257">
    <property type="entry name" value="PROKAR_LIPOPROTEIN"/>
    <property type="match status" value="1"/>
</dbReference>